<feature type="compositionally biased region" description="Gly residues" evidence="3">
    <location>
        <begin position="115"/>
        <end position="149"/>
    </location>
</feature>
<dbReference type="InterPro" id="IPR035979">
    <property type="entry name" value="RBD_domain_sf"/>
</dbReference>
<keyword evidence="1 2" id="KW-0694">RNA-binding</keyword>
<dbReference type="Proteomes" id="UP000008312">
    <property type="component" value="Unassembled WGS sequence"/>
</dbReference>
<dbReference type="CDD" id="cd00590">
    <property type="entry name" value="RRM_SF"/>
    <property type="match status" value="1"/>
</dbReference>
<dbReference type="SMART" id="SM00360">
    <property type="entry name" value="RRM"/>
    <property type="match status" value="2"/>
</dbReference>
<dbReference type="InParanoid" id="D8M5T5"/>
<dbReference type="InterPro" id="IPR000504">
    <property type="entry name" value="RRM_dom"/>
</dbReference>
<sequence>MSQLHQSNAFSVPSVPFHSADEYTDDPIDDCKLFVGGIPNEADESVLRAYFQYFGPVRSVEIIRNRETGISRGFGFVVFYSRISLEDALQQTRIEFFGRKVDIHKCLPNAPNAAGGAGGAGGASGHSGAGSSAGGSGVNGAGGGNGGSGANQQQQQQQQQYRLFVGGLDDTFTDEMIQMALTPFGEVKRVNIIRQTDGRTRGFAFVNFSEQRPVDRLIQLQSLNINGKRVVFGSANVKKNKGMRG</sequence>
<gene>
    <name evidence="5" type="ORF">GSBLH_T00003393001</name>
</gene>
<evidence type="ECO:0000313" key="5">
    <source>
        <dbReference type="EMBL" id="CBK23534.2"/>
    </source>
</evidence>
<feature type="domain" description="RRM" evidence="4">
    <location>
        <begin position="161"/>
        <end position="245"/>
    </location>
</feature>
<proteinExistence type="predicted"/>
<dbReference type="EMBL" id="FN668661">
    <property type="protein sequence ID" value="CBK23534.2"/>
    <property type="molecule type" value="Genomic_DNA"/>
</dbReference>
<dbReference type="Gene3D" id="3.30.70.330">
    <property type="match status" value="2"/>
</dbReference>
<dbReference type="SUPFAM" id="SSF54928">
    <property type="entry name" value="RNA-binding domain, RBD"/>
    <property type="match status" value="2"/>
</dbReference>
<evidence type="ECO:0000256" key="2">
    <source>
        <dbReference type="PROSITE-ProRule" id="PRU00176"/>
    </source>
</evidence>
<dbReference type="PANTHER" id="PTHR11176:SF57">
    <property type="entry name" value="PROTEIN BOULE"/>
    <property type="match status" value="1"/>
</dbReference>
<dbReference type="GO" id="GO:0003723">
    <property type="term" value="F:RNA binding"/>
    <property type="evidence" value="ECO:0007669"/>
    <property type="project" value="UniProtKB-UniRule"/>
</dbReference>
<reference evidence="5" key="1">
    <citation type="submission" date="2010-02" db="EMBL/GenBank/DDBJ databases">
        <title>Sequencing and annotation of the Blastocystis hominis genome.</title>
        <authorList>
            <person name="Wincker P."/>
        </authorList>
    </citation>
    <scope>NUCLEOTIDE SEQUENCE</scope>
    <source>
        <strain evidence="5">Singapore isolate B</strain>
    </source>
</reference>
<dbReference type="InterPro" id="IPR012677">
    <property type="entry name" value="Nucleotide-bd_a/b_plait_sf"/>
</dbReference>
<organism evidence="5">
    <name type="scientific">Blastocystis hominis</name>
    <dbReference type="NCBI Taxonomy" id="12968"/>
    <lineage>
        <taxon>Eukaryota</taxon>
        <taxon>Sar</taxon>
        <taxon>Stramenopiles</taxon>
        <taxon>Bigyra</taxon>
        <taxon>Opalozoa</taxon>
        <taxon>Opalinata</taxon>
        <taxon>Blastocystidae</taxon>
        <taxon>Blastocystis</taxon>
    </lineage>
</organism>
<evidence type="ECO:0000256" key="3">
    <source>
        <dbReference type="SAM" id="MobiDB-lite"/>
    </source>
</evidence>
<dbReference type="GeneID" id="24920495"/>
<evidence type="ECO:0000313" key="6">
    <source>
        <dbReference type="Proteomes" id="UP000008312"/>
    </source>
</evidence>
<feature type="domain" description="RRM" evidence="4">
    <location>
        <begin position="31"/>
        <end position="108"/>
    </location>
</feature>
<protein>
    <recommendedName>
        <fullName evidence="4">RRM domain-containing protein</fullName>
    </recommendedName>
</protein>
<dbReference type="Pfam" id="PF00076">
    <property type="entry name" value="RRM_1"/>
    <property type="match status" value="2"/>
</dbReference>
<accession>D8M5T5</accession>
<keyword evidence="6" id="KW-1185">Reference proteome</keyword>
<dbReference type="OMA" id="TKETHHE"/>
<dbReference type="OrthoDB" id="1875751at2759"/>
<evidence type="ECO:0000259" key="4">
    <source>
        <dbReference type="PROSITE" id="PS50102"/>
    </source>
</evidence>
<dbReference type="PROSITE" id="PS50102">
    <property type="entry name" value="RRM"/>
    <property type="match status" value="2"/>
</dbReference>
<feature type="region of interest" description="Disordered" evidence="3">
    <location>
        <begin position="114"/>
        <end position="156"/>
    </location>
</feature>
<evidence type="ECO:0000256" key="1">
    <source>
        <dbReference type="ARBA" id="ARBA00022884"/>
    </source>
</evidence>
<name>D8M5T5_BLAHO</name>
<dbReference type="RefSeq" id="XP_012897582.1">
    <property type="nucleotide sequence ID" value="XM_013042128.1"/>
</dbReference>
<dbReference type="PANTHER" id="PTHR11176">
    <property type="entry name" value="BOULE-RELATED"/>
    <property type="match status" value="1"/>
</dbReference>
<dbReference type="AlphaFoldDB" id="D8M5T5"/>